<proteinExistence type="inferred from homology"/>
<evidence type="ECO:0000259" key="5">
    <source>
        <dbReference type="Pfam" id="PF05175"/>
    </source>
</evidence>
<dbReference type="PANTHER" id="PTHR47806">
    <property type="entry name" value="50S RIBOSOMAL PROTEIN L3 GLUTAMINE METHYLTRANSFERASE"/>
    <property type="match status" value="1"/>
</dbReference>
<feature type="domain" description="Methyltransferase small" evidence="5">
    <location>
        <begin position="143"/>
        <end position="227"/>
    </location>
</feature>
<keyword evidence="7" id="KW-1185">Reference proteome</keyword>
<dbReference type="NCBIfam" id="TIGR00536">
    <property type="entry name" value="hemK_fam"/>
    <property type="match status" value="1"/>
</dbReference>
<keyword evidence="6" id="KW-0687">Ribonucleoprotein</keyword>
<evidence type="ECO:0000256" key="3">
    <source>
        <dbReference type="ARBA" id="ARBA00022691"/>
    </source>
</evidence>
<dbReference type="HAMAP" id="MF_02125">
    <property type="entry name" value="L3_methyltr_PrmB"/>
    <property type="match status" value="1"/>
</dbReference>
<dbReference type="EC" id="2.1.1.298" evidence="4"/>
<protein>
    <recommendedName>
        <fullName evidence="4">Ribosomal protein uL3 glutamine methyltransferase</fullName>
        <shortName evidence="4">uL3 MTase</shortName>
        <ecNumber evidence="4">2.1.1.298</ecNumber>
    </recommendedName>
    <alternativeName>
        <fullName evidence="4">N5-glutamine methyltransferase PrmB</fullName>
    </alternativeName>
</protein>
<keyword evidence="1 4" id="KW-0489">Methyltransferase</keyword>
<dbReference type="InterPro" id="IPR004556">
    <property type="entry name" value="HemK-like"/>
</dbReference>
<comment type="caution">
    <text evidence="6">The sequence shown here is derived from an EMBL/GenBank/DDBJ whole genome shotgun (WGS) entry which is preliminary data.</text>
</comment>
<dbReference type="PIRSF" id="PIRSF037167">
    <property type="entry name" value="Mtase_YfcB_prd"/>
    <property type="match status" value="1"/>
</dbReference>
<evidence type="ECO:0000256" key="4">
    <source>
        <dbReference type="HAMAP-Rule" id="MF_02125"/>
    </source>
</evidence>
<comment type="catalytic activity">
    <reaction evidence="4">
        <text>L-glutaminyl-[ribosomal protein uL3] + S-adenosyl-L-methionine = N(5)-methyl-L-glutaminyl-[ribosomal protein uL3] + S-adenosyl-L-homocysteine + H(+)</text>
        <dbReference type="Rhea" id="RHEA:45020"/>
        <dbReference type="Rhea" id="RHEA-COMP:11063"/>
        <dbReference type="Rhea" id="RHEA-COMP:11064"/>
        <dbReference type="ChEBI" id="CHEBI:15378"/>
        <dbReference type="ChEBI" id="CHEBI:30011"/>
        <dbReference type="ChEBI" id="CHEBI:57856"/>
        <dbReference type="ChEBI" id="CHEBI:59789"/>
        <dbReference type="ChEBI" id="CHEBI:61891"/>
        <dbReference type="EC" id="2.1.1.298"/>
    </reaction>
</comment>
<dbReference type="InterPro" id="IPR029063">
    <property type="entry name" value="SAM-dependent_MTases_sf"/>
</dbReference>
<accession>A0ABQ1I2G4</accession>
<dbReference type="InterPro" id="IPR017127">
    <property type="entry name" value="Ribosome_uL3_MTase"/>
</dbReference>
<evidence type="ECO:0000256" key="1">
    <source>
        <dbReference type="ARBA" id="ARBA00022603"/>
    </source>
</evidence>
<dbReference type="Pfam" id="PF05175">
    <property type="entry name" value="MTS"/>
    <property type="match status" value="1"/>
</dbReference>
<keyword evidence="6" id="KW-0689">Ribosomal protein</keyword>
<dbReference type="PROSITE" id="PS00092">
    <property type="entry name" value="N6_MTASE"/>
    <property type="match status" value="1"/>
</dbReference>
<comment type="similarity">
    <text evidence="4">Belongs to the protein N5-glutamine methyltransferase family. PrmB subfamily.</text>
</comment>
<name>A0ABQ1I2G4_9ALTE</name>
<dbReference type="Gene3D" id="3.40.50.150">
    <property type="entry name" value="Vaccinia Virus protein VP39"/>
    <property type="match status" value="1"/>
</dbReference>
<reference evidence="7" key="1">
    <citation type="journal article" date="2019" name="Int. J. Syst. Evol. Microbiol.">
        <title>The Global Catalogue of Microorganisms (GCM) 10K type strain sequencing project: providing services to taxonomists for standard genome sequencing and annotation.</title>
        <authorList>
            <consortium name="The Broad Institute Genomics Platform"/>
            <consortium name="The Broad Institute Genome Sequencing Center for Infectious Disease"/>
            <person name="Wu L."/>
            <person name="Ma J."/>
        </authorList>
    </citation>
    <scope>NUCLEOTIDE SEQUENCE [LARGE SCALE GENOMIC DNA]</scope>
    <source>
        <strain evidence="7">CGMCC 1.10131</strain>
    </source>
</reference>
<sequence>MWVIVLKLEAKLEKIFIEEAVDELHTIQDMIRWAVSRFNASGVFYGHGTDNAWDEAVQLILPSLHLPLDIDPEVRHARLTRQERTLLVELVVKRVQERIPVAYLTNKAWFAGLEFYVDERVLVPRSPFAELIENQFSPWLTQEPQRILDLCTGSGCIAIACAYAFNEAEVDAVDISEEALAVAEINIQGHGLEQQVTPILSDGFNQLSGQCYDLIVSNPPYVDAEDMSNLPDEFAHEPELGLASGFDGLELTKRILADAAEHLNPKGLLIVEIGNSQIHMQQQYPDVPFTWIEFSNGGHGVFIISREQLLACGELFKQ</sequence>
<keyword evidence="3 4" id="KW-0949">S-adenosyl-L-methionine</keyword>
<evidence type="ECO:0000313" key="7">
    <source>
        <dbReference type="Proteomes" id="UP000651977"/>
    </source>
</evidence>
<dbReference type="Gene3D" id="1.10.8.10">
    <property type="entry name" value="DNA helicase RuvA subunit, C-terminal domain"/>
    <property type="match status" value="1"/>
</dbReference>
<gene>
    <name evidence="4 6" type="primary">prmB</name>
    <name evidence="6" type="ORF">GCM10007414_24410</name>
</gene>
<dbReference type="GO" id="GO:0005840">
    <property type="term" value="C:ribosome"/>
    <property type="evidence" value="ECO:0007669"/>
    <property type="project" value="UniProtKB-KW"/>
</dbReference>
<keyword evidence="2 4" id="KW-0808">Transferase</keyword>
<evidence type="ECO:0000256" key="2">
    <source>
        <dbReference type="ARBA" id="ARBA00022679"/>
    </source>
</evidence>
<dbReference type="GO" id="GO:0032259">
    <property type="term" value="P:methylation"/>
    <property type="evidence" value="ECO:0007669"/>
    <property type="project" value="UniProtKB-KW"/>
</dbReference>
<dbReference type="Proteomes" id="UP000651977">
    <property type="component" value="Unassembled WGS sequence"/>
</dbReference>
<dbReference type="SUPFAM" id="SSF53335">
    <property type="entry name" value="S-adenosyl-L-methionine-dependent methyltransferases"/>
    <property type="match status" value="1"/>
</dbReference>
<dbReference type="CDD" id="cd02440">
    <property type="entry name" value="AdoMet_MTases"/>
    <property type="match status" value="1"/>
</dbReference>
<organism evidence="6 7">
    <name type="scientific">Agarivorans gilvus</name>
    <dbReference type="NCBI Taxonomy" id="680279"/>
    <lineage>
        <taxon>Bacteria</taxon>
        <taxon>Pseudomonadati</taxon>
        <taxon>Pseudomonadota</taxon>
        <taxon>Gammaproteobacteria</taxon>
        <taxon>Alteromonadales</taxon>
        <taxon>Alteromonadaceae</taxon>
        <taxon>Agarivorans</taxon>
    </lineage>
</organism>
<comment type="function">
    <text evidence="4">Methylates ribosomal protein uL3 on a specific glutamine residue.</text>
</comment>
<dbReference type="InterPro" id="IPR002052">
    <property type="entry name" value="DNA_methylase_N6_adenine_CS"/>
</dbReference>
<dbReference type="InterPro" id="IPR007848">
    <property type="entry name" value="Small_mtfrase_dom"/>
</dbReference>
<dbReference type="PANTHER" id="PTHR47806:SF1">
    <property type="entry name" value="RIBOSOMAL PROTEIN UL3 GLUTAMINE METHYLTRANSFERASE"/>
    <property type="match status" value="1"/>
</dbReference>
<dbReference type="GO" id="GO:0008168">
    <property type="term" value="F:methyltransferase activity"/>
    <property type="evidence" value="ECO:0007669"/>
    <property type="project" value="UniProtKB-KW"/>
</dbReference>
<dbReference type="EMBL" id="BMDY01000014">
    <property type="protein sequence ID" value="GGB10163.1"/>
    <property type="molecule type" value="Genomic_DNA"/>
</dbReference>
<dbReference type="NCBIfam" id="TIGR03533">
    <property type="entry name" value="L3_gln_methyl"/>
    <property type="match status" value="1"/>
</dbReference>
<evidence type="ECO:0000313" key="6">
    <source>
        <dbReference type="EMBL" id="GGB10163.1"/>
    </source>
</evidence>